<evidence type="ECO:0000256" key="1">
    <source>
        <dbReference type="ARBA" id="ARBA00022490"/>
    </source>
</evidence>
<proteinExistence type="inferred from homology"/>
<evidence type="ECO:0000256" key="3">
    <source>
        <dbReference type="ARBA" id="ARBA00022679"/>
    </source>
</evidence>
<keyword evidence="1 5" id="KW-0963">Cytoplasm</keyword>
<dbReference type="NCBIfam" id="NF002463">
    <property type="entry name" value="PRK01683.1"/>
    <property type="match status" value="1"/>
</dbReference>
<dbReference type="Pfam" id="PF13649">
    <property type="entry name" value="Methyltransf_25"/>
    <property type="match status" value="1"/>
</dbReference>
<dbReference type="InterPro" id="IPR041698">
    <property type="entry name" value="Methyltransf_25"/>
</dbReference>
<comment type="subcellular location">
    <subcellularLocation>
        <location evidence="5">Cytoplasm</location>
    </subcellularLocation>
</comment>
<keyword evidence="8" id="KW-1185">Reference proteome</keyword>
<evidence type="ECO:0000259" key="6">
    <source>
        <dbReference type="Pfam" id="PF13649"/>
    </source>
</evidence>
<comment type="catalytic activity">
    <reaction evidence="5">
        <text>trans-aconitate + S-adenosyl-L-methionine = (E)-3-(methoxycarbonyl)pent-2-enedioate + S-adenosyl-L-homocysteine</text>
        <dbReference type="Rhea" id="RHEA:14969"/>
        <dbReference type="ChEBI" id="CHEBI:15708"/>
        <dbReference type="ChEBI" id="CHEBI:57470"/>
        <dbReference type="ChEBI" id="CHEBI:57856"/>
        <dbReference type="ChEBI" id="CHEBI:59789"/>
        <dbReference type="EC" id="2.1.1.144"/>
    </reaction>
</comment>
<comment type="function">
    <text evidence="5">Catalyzes the S-adenosylmethionine monomethyl esterification of trans-aconitate.</text>
</comment>
<dbReference type="RefSeq" id="WP_224042791.1">
    <property type="nucleotide sequence ID" value="NZ_CAJZAH010000003.1"/>
</dbReference>
<dbReference type="PANTHER" id="PTHR43861:SF1">
    <property type="entry name" value="TRANS-ACONITATE 2-METHYLTRANSFERASE"/>
    <property type="match status" value="1"/>
</dbReference>
<gene>
    <name evidence="7" type="primary">tam_2</name>
    <name evidence="5" type="synonym">tam</name>
    <name evidence="7" type="ORF">LMG21510_03304</name>
</gene>
<sequence>MTWSATQYVAFEAERTRPSRDLLAAVPDTPVRAAVDLGCGPGNSTEVVAARYPDATVHGLDSSTDMVEAARKRLPHLRFDTADIEGWADPGPYDLIFANAVLQWVPDHAALFPRLVGKLSPGGHLAVQMPDNLDEPAHRLMRETAAGGPWAAKLADAAKARAARADAAWYYGMLRPHCSRVDVWRTTYHHVLAGGAAAVVEWFKGSGLRPFLAPLDAAEQADYLARYTEAVARAYPAQPDGSVLLPFPRLFIVATR</sequence>
<keyword evidence="2 5" id="KW-0489">Methyltransferase</keyword>
<dbReference type="PANTHER" id="PTHR43861">
    <property type="entry name" value="TRANS-ACONITATE 2-METHYLTRANSFERASE-RELATED"/>
    <property type="match status" value="1"/>
</dbReference>
<dbReference type="Gene3D" id="1.10.150.290">
    <property type="entry name" value="S-adenosyl-L-methionine-dependent methyltransferases"/>
    <property type="match status" value="1"/>
</dbReference>
<name>A0ABM8XBR7_9BURK</name>
<protein>
    <recommendedName>
        <fullName evidence="5">Trans-aconitate 2-methyltransferase</fullName>
        <ecNumber evidence="5">2.1.1.144</ecNumber>
    </recommendedName>
</protein>
<feature type="domain" description="Methyltransferase" evidence="6">
    <location>
        <begin position="35"/>
        <end position="123"/>
    </location>
</feature>
<dbReference type="GO" id="GO:0032259">
    <property type="term" value="P:methylation"/>
    <property type="evidence" value="ECO:0007669"/>
    <property type="project" value="UniProtKB-KW"/>
</dbReference>
<dbReference type="SUPFAM" id="SSF53335">
    <property type="entry name" value="S-adenosyl-L-methionine-dependent methyltransferases"/>
    <property type="match status" value="1"/>
</dbReference>
<organism evidence="7 8">
    <name type="scientific">Cupriavidus respiraculi</name>
    <dbReference type="NCBI Taxonomy" id="195930"/>
    <lineage>
        <taxon>Bacteria</taxon>
        <taxon>Pseudomonadati</taxon>
        <taxon>Pseudomonadota</taxon>
        <taxon>Betaproteobacteria</taxon>
        <taxon>Burkholderiales</taxon>
        <taxon>Burkholderiaceae</taxon>
        <taxon>Cupriavidus</taxon>
    </lineage>
</organism>
<keyword evidence="4 5" id="KW-0949">S-adenosyl-L-methionine</keyword>
<dbReference type="InterPro" id="IPR023149">
    <property type="entry name" value="Trans_acon_MeTrfase_C"/>
</dbReference>
<evidence type="ECO:0000256" key="5">
    <source>
        <dbReference type="HAMAP-Rule" id="MF_00560"/>
    </source>
</evidence>
<comment type="similarity">
    <text evidence="5">Belongs to the methyltransferase superfamily. Tam family.</text>
</comment>
<dbReference type="Gene3D" id="3.40.50.150">
    <property type="entry name" value="Vaccinia Virus protein VP39"/>
    <property type="match status" value="1"/>
</dbReference>
<dbReference type="EMBL" id="CAJZAH010000003">
    <property type="protein sequence ID" value="CAG9177454.1"/>
    <property type="molecule type" value="Genomic_DNA"/>
</dbReference>
<evidence type="ECO:0000313" key="7">
    <source>
        <dbReference type="EMBL" id="CAG9177454.1"/>
    </source>
</evidence>
<dbReference type="Proteomes" id="UP000721236">
    <property type="component" value="Unassembled WGS sequence"/>
</dbReference>
<evidence type="ECO:0000256" key="4">
    <source>
        <dbReference type="ARBA" id="ARBA00022691"/>
    </source>
</evidence>
<reference evidence="7 8" key="1">
    <citation type="submission" date="2021-08" db="EMBL/GenBank/DDBJ databases">
        <authorList>
            <person name="Peeters C."/>
        </authorList>
    </citation>
    <scope>NUCLEOTIDE SEQUENCE [LARGE SCALE GENOMIC DNA]</scope>
    <source>
        <strain evidence="7 8">LMG 21510</strain>
    </source>
</reference>
<dbReference type="InterPro" id="IPR029063">
    <property type="entry name" value="SAM-dependent_MTases_sf"/>
</dbReference>
<comment type="caution">
    <text evidence="7">The sequence shown here is derived from an EMBL/GenBank/DDBJ whole genome shotgun (WGS) entry which is preliminary data.</text>
</comment>
<dbReference type="EC" id="2.1.1.144" evidence="5"/>
<keyword evidence="3 5" id="KW-0808">Transferase</keyword>
<evidence type="ECO:0000313" key="8">
    <source>
        <dbReference type="Proteomes" id="UP000721236"/>
    </source>
</evidence>
<dbReference type="HAMAP" id="MF_00560">
    <property type="entry name" value="Tran_acon_Me_trans"/>
    <property type="match status" value="1"/>
</dbReference>
<accession>A0ABM8XBR7</accession>
<dbReference type="InterPro" id="IPR023506">
    <property type="entry name" value="Trans-aconitate_MeTrfase"/>
</dbReference>
<dbReference type="GO" id="GO:0030798">
    <property type="term" value="F:trans-aconitate 2-methyltransferase activity"/>
    <property type="evidence" value="ECO:0007669"/>
    <property type="project" value="UniProtKB-EC"/>
</dbReference>
<evidence type="ECO:0000256" key="2">
    <source>
        <dbReference type="ARBA" id="ARBA00022603"/>
    </source>
</evidence>
<dbReference type="CDD" id="cd02440">
    <property type="entry name" value="AdoMet_MTases"/>
    <property type="match status" value="1"/>
</dbReference>